<evidence type="ECO:0000313" key="2">
    <source>
        <dbReference type="Proteomes" id="UP001157502"/>
    </source>
</evidence>
<dbReference type="EMBL" id="CM055754">
    <property type="protein sequence ID" value="KAJ7990993.1"/>
    <property type="molecule type" value="Genomic_DNA"/>
</dbReference>
<proteinExistence type="predicted"/>
<sequence>MDKPSRKVHQHQGSQVSWLLFGSSSAQGNLYDMGAQETRGGFPGPRSEHMCAHFSGFSLLQQAAKATLGQDICCGHGFACYCFWIKTGLGPPWSVGGQLKLVLLGLRAPVSSSTPGNAGRSAVEDVVVPENRLR</sequence>
<gene>
    <name evidence="1" type="ORF">DPEC_G00292620</name>
</gene>
<comment type="caution">
    <text evidence="1">The sequence shown here is derived from an EMBL/GenBank/DDBJ whole genome shotgun (WGS) entry which is preliminary data.</text>
</comment>
<protein>
    <submittedName>
        <fullName evidence="1">Uncharacterized protein</fullName>
    </submittedName>
</protein>
<keyword evidence="2" id="KW-1185">Reference proteome</keyword>
<reference evidence="1" key="1">
    <citation type="submission" date="2021-05" db="EMBL/GenBank/DDBJ databases">
        <authorList>
            <person name="Pan Q."/>
            <person name="Jouanno E."/>
            <person name="Zahm M."/>
            <person name="Klopp C."/>
            <person name="Cabau C."/>
            <person name="Louis A."/>
            <person name="Berthelot C."/>
            <person name="Parey E."/>
            <person name="Roest Crollius H."/>
            <person name="Montfort J."/>
            <person name="Robinson-Rechavi M."/>
            <person name="Bouchez O."/>
            <person name="Lampietro C."/>
            <person name="Lopez Roques C."/>
            <person name="Donnadieu C."/>
            <person name="Postlethwait J."/>
            <person name="Bobe J."/>
            <person name="Dillon D."/>
            <person name="Chandos A."/>
            <person name="von Hippel F."/>
            <person name="Guiguen Y."/>
        </authorList>
    </citation>
    <scope>NUCLEOTIDE SEQUENCE</scope>
    <source>
        <strain evidence="1">YG-Jan2019</strain>
    </source>
</reference>
<accession>A0ACC2FI62</accession>
<name>A0ACC2FI62_DALPE</name>
<dbReference type="Proteomes" id="UP001157502">
    <property type="component" value="Chromosome 27"/>
</dbReference>
<organism evidence="1 2">
    <name type="scientific">Dallia pectoralis</name>
    <name type="common">Alaska blackfish</name>
    <dbReference type="NCBI Taxonomy" id="75939"/>
    <lineage>
        <taxon>Eukaryota</taxon>
        <taxon>Metazoa</taxon>
        <taxon>Chordata</taxon>
        <taxon>Craniata</taxon>
        <taxon>Vertebrata</taxon>
        <taxon>Euteleostomi</taxon>
        <taxon>Actinopterygii</taxon>
        <taxon>Neopterygii</taxon>
        <taxon>Teleostei</taxon>
        <taxon>Protacanthopterygii</taxon>
        <taxon>Esociformes</taxon>
        <taxon>Umbridae</taxon>
        <taxon>Dallia</taxon>
    </lineage>
</organism>
<evidence type="ECO:0000313" key="1">
    <source>
        <dbReference type="EMBL" id="KAJ7990993.1"/>
    </source>
</evidence>